<comment type="caution">
    <text evidence="2">The sequence shown here is derived from an EMBL/GenBank/DDBJ whole genome shotgun (WGS) entry which is preliminary data.</text>
</comment>
<dbReference type="InterPro" id="IPR010147">
    <property type="entry name" value="CRISPR-assoc_prot_CasD"/>
</dbReference>
<dbReference type="Gene3D" id="3.30.70.2660">
    <property type="match status" value="1"/>
</dbReference>
<keyword evidence="3" id="KW-1185">Reference proteome</keyword>
<protein>
    <submittedName>
        <fullName evidence="2">Type I-E CRISPR-associated protein Cas5/CasD</fullName>
    </submittedName>
</protein>
<sequence length="254" mass="27285">MSTRQALVLRLTAPMQSWGARGGFTDYRDTAPHPTRSGVIGFLGAALGQPRDEAPGPLTALDIAVRVDRPGSPMEDYHTIGGQSPTEVVPCADGGRRAGAVITHRAYLADAAFTVVLTGPAALLRRACDALDHPVHPPYLGRRACPPAAPYNLGIQHGSVTHILKTAPLDQEPPHADEPVTVDVITTIAPDDPRATHTLNDDPQGTRHFAERTLARSTLILPAALCIGRDATTRYTRLHEYRYGPQPDPQKARS</sequence>
<dbReference type="Proteomes" id="UP001595975">
    <property type="component" value="Unassembled WGS sequence"/>
</dbReference>
<dbReference type="RefSeq" id="WP_380227959.1">
    <property type="nucleotide sequence ID" value="NZ_JBHSOF010000038.1"/>
</dbReference>
<reference evidence="3" key="1">
    <citation type="journal article" date="2019" name="Int. J. Syst. Evol. Microbiol.">
        <title>The Global Catalogue of Microorganisms (GCM) 10K type strain sequencing project: providing services to taxonomists for standard genome sequencing and annotation.</title>
        <authorList>
            <consortium name="The Broad Institute Genomics Platform"/>
            <consortium name="The Broad Institute Genome Sequencing Center for Infectious Disease"/>
            <person name="Wu L."/>
            <person name="Ma J."/>
        </authorList>
    </citation>
    <scope>NUCLEOTIDE SEQUENCE [LARGE SCALE GENOMIC DNA]</scope>
    <source>
        <strain evidence="3">CGMCC 4.1437</strain>
    </source>
</reference>
<dbReference type="NCBIfam" id="TIGR01868">
    <property type="entry name" value="casD_Cas5e"/>
    <property type="match status" value="1"/>
</dbReference>
<dbReference type="Pfam" id="PF09704">
    <property type="entry name" value="Cas_Cas5d"/>
    <property type="match status" value="1"/>
</dbReference>
<dbReference type="NCBIfam" id="TIGR02593">
    <property type="entry name" value="CRISPR_cas5"/>
    <property type="match status" value="1"/>
</dbReference>
<evidence type="ECO:0000313" key="2">
    <source>
        <dbReference type="EMBL" id="MFC5666286.1"/>
    </source>
</evidence>
<dbReference type="InterPro" id="IPR013422">
    <property type="entry name" value="CRISPR-assoc_prot_Cas5_N"/>
</dbReference>
<dbReference type="EMBL" id="JBHSOF010000038">
    <property type="protein sequence ID" value="MFC5666286.1"/>
    <property type="molecule type" value="Genomic_DNA"/>
</dbReference>
<dbReference type="CDD" id="cd09693">
    <property type="entry name" value="Cas5_I"/>
    <property type="match status" value="1"/>
</dbReference>
<gene>
    <name evidence="2" type="primary">cas5e</name>
    <name evidence="2" type="ORF">ACFP3U_25340</name>
</gene>
<accession>A0ABW0XCU6</accession>
<evidence type="ECO:0000313" key="3">
    <source>
        <dbReference type="Proteomes" id="UP001595975"/>
    </source>
</evidence>
<name>A0ABW0XCU6_9ACTN</name>
<proteinExistence type="predicted"/>
<keyword evidence="1" id="KW-0051">Antiviral defense</keyword>
<organism evidence="2 3">
    <name type="scientific">Kitasatospora misakiensis</name>
    <dbReference type="NCBI Taxonomy" id="67330"/>
    <lineage>
        <taxon>Bacteria</taxon>
        <taxon>Bacillati</taxon>
        <taxon>Actinomycetota</taxon>
        <taxon>Actinomycetes</taxon>
        <taxon>Kitasatosporales</taxon>
        <taxon>Streptomycetaceae</taxon>
        <taxon>Kitasatospora</taxon>
    </lineage>
</organism>
<dbReference type="InterPro" id="IPR021124">
    <property type="entry name" value="CRISPR-assoc_prot_Cas5"/>
</dbReference>
<evidence type="ECO:0000256" key="1">
    <source>
        <dbReference type="ARBA" id="ARBA00023118"/>
    </source>
</evidence>